<evidence type="ECO:0000313" key="1">
    <source>
        <dbReference type="EMBL" id="MET4540042.1"/>
    </source>
</evidence>
<reference evidence="1 2" key="1">
    <citation type="submission" date="2024-06" db="EMBL/GenBank/DDBJ databases">
        <title>Sorghum-associated microbial communities from plants grown in Nebraska, USA.</title>
        <authorList>
            <person name="Schachtman D."/>
        </authorList>
    </citation>
    <scope>NUCLEOTIDE SEQUENCE [LARGE SCALE GENOMIC DNA]</scope>
    <source>
        <strain evidence="1 2">3552</strain>
    </source>
</reference>
<accession>A0ABV2P651</accession>
<gene>
    <name evidence="1" type="ORF">ABIE37_001823</name>
</gene>
<protein>
    <submittedName>
        <fullName evidence="1">Uncharacterized protein</fullName>
    </submittedName>
</protein>
<comment type="caution">
    <text evidence="1">The sequence shown here is derived from an EMBL/GenBank/DDBJ whole genome shotgun (WGS) entry which is preliminary data.</text>
</comment>
<name>A0ABV2P651_9MICC</name>
<proteinExistence type="predicted"/>
<evidence type="ECO:0000313" key="2">
    <source>
        <dbReference type="Proteomes" id="UP001549307"/>
    </source>
</evidence>
<dbReference type="Proteomes" id="UP001549307">
    <property type="component" value="Unassembled WGS sequence"/>
</dbReference>
<organism evidence="1 2">
    <name type="scientific">Arthrobacter bambusae</name>
    <dbReference type="NCBI Taxonomy" id="1338426"/>
    <lineage>
        <taxon>Bacteria</taxon>
        <taxon>Bacillati</taxon>
        <taxon>Actinomycetota</taxon>
        <taxon>Actinomycetes</taxon>
        <taxon>Micrococcales</taxon>
        <taxon>Micrococcaceae</taxon>
        <taxon>Arthrobacter</taxon>
    </lineage>
</organism>
<dbReference type="EMBL" id="JBEPSN010000004">
    <property type="protein sequence ID" value="MET4540042.1"/>
    <property type="molecule type" value="Genomic_DNA"/>
</dbReference>
<keyword evidence="2" id="KW-1185">Reference proteome</keyword>
<sequence length="118" mass="13345">MSKDEVIRKSLVSGLAEWVSLHDVVWWGTRGTINPRTKQVVLDVLHSVYSEGLLVPGELGETGFEDWAPPLETWVIRSEMALDALEWRPMGEGFWLRLTPRGVTLAHQYEAEGEDLAE</sequence>